<feature type="compositionally biased region" description="Basic residues" evidence="4">
    <location>
        <begin position="89"/>
        <end position="102"/>
    </location>
</feature>
<dbReference type="AlphaFoldDB" id="A0A2J8BWA4"/>
<dbReference type="InterPro" id="IPR015943">
    <property type="entry name" value="WD40/YVTN_repeat-like_dom_sf"/>
</dbReference>
<evidence type="ECO:0000256" key="4">
    <source>
        <dbReference type="SAM" id="MobiDB-lite"/>
    </source>
</evidence>
<evidence type="ECO:0000313" key="8">
    <source>
        <dbReference type="Proteomes" id="UP000288725"/>
    </source>
</evidence>
<keyword evidence="2" id="KW-0804">Transcription</keyword>
<evidence type="ECO:0000313" key="5">
    <source>
        <dbReference type="EMBL" id="PNH29043.1"/>
    </source>
</evidence>
<keyword evidence="3" id="KW-0539">Nucleus</keyword>
<dbReference type="OrthoDB" id="4703at2759"/>
<feature type="region of interest" description="Disordered" evidence="4">
    <location>
        <begin position="1"/>
        <end position="113"/>
    </location>
</feature>
<feature type="compositionally biased region" description="Basic residues" evidence="4">
    <location>
        <begin position="663"/>
        <end position="679"/>
    </location>
</feature>
<dbReference type="GO" id="GO:0005634">
    <property type="term" value="C:nucleus"/>
    <property type="evidence" value="ECO:0007669"/>
    <property type="project" value="UniProtKB-SubCell"/>
</dbReference>
<accession>A0A2J8BWA4</accession>
<evidence type="ECO:0000313" key="7">
    <source>
        <dbReference type="Proteomes" id="UP000236305"/>
    </source>
</evidence>
<dbReference type="EMBL" id="RSDZ01000135">
    <property type="protein sequence ID" value="RXG42364.1"/>
    <property type="molecule type" value="Genomic_DNA"/>
</dbReference>
<name>A0A2J8BWA4_VERDA</name>
<dbReference type="Gene3D" id="2.130.10.10">
    <property type="entry name" value="YVTN repeat-like/Quinoprotein amine dehydrogenase"/>
    <property type="match status" value="1"/>
</dbReference>
<evidence type="ECO:0000256" key="3">
    <source>
        <dbReference type="ARBA" id="ARBA00023242"/>
    </source>
</evidence>
<dbReference type="Proteomes" id="UP000288725">
    <property type="component" value="Chromosome 6"/>
</dbReference>
<evidence type="ECO:0000256" key="1">
    <source>
        <dbReference type="ARBA" id="ARBA00004123"/>
    </source>
</evidence>
<dbReference type="PANTHER" id="PTHR15052">
    <property type="entry name" value="RNA POLYMERASE III TRANSCRIPTION INITIATION FACTOR COMPLEX SUBUNIT"/>
    <property type="match status" value="1"/>
</dbReference>
<dbReference type="Proteomes" id="UP000236305">
    <property type="component" value="Unassembled WGS sequence"/>
</dbReference>
<evidence type="ECO:0000313" key="6">
    <source>
        <dbReference type="EMBL" id="RXG42364.1"/>
    </source>
</evidence>
<protein>
    <submittedName>
        <fullName evidence="6">Uncharacterized protein</fullName>
    </submittedName>
</protein>
<dbReference type="OMA" id="DWGDLRR"/>
<dbReference type="GO" id="GO:0006383">
    <property type="term" value="P:transcription by RNA polymerase III"/>
    <property type="evidence" value="ECO:0007669"/>
    <property type="project" value="TreeGrafter"/>
</dbReference>
<dbReference type="EMBL" id="MPSH01000029">
    <property type="protein sequence ID" value="PNH29043.1"/>
    <property type="molecule type" value="Genomic_DNA"/>
</dbReference>
<proteinExistence type="predicted"/>
<comment type="subcellular location">
    <subcellularLocation>
        <location evidence="1">Nucleus</location>
    </subcellularLocation>
</comment>
<evidence type="ECO:0000256" key="2">
    <source>
        <dbReference type="ARBA" id="ARBA00023163"/>
    </source>
</evidence>
<dbReference type="PANTHER" id="PTHR15052:SF2">
    <property type="entry name" value="GENERAL TRANSCRIPTION FACTOR 3C POLYPEPTIDE 2"/>
    <property type="match status" value="1"/>
</dbReference>
<reference evidence="6 8" key="2">
    <citation type="submission" date="2018-12" db="EMBL/GenBank/DDBJ databases">
        <title>Genome of Verticillium dahliae isolate Getta Getta.</title>
        <authorList>
            <person name="Gardiner D.M."/>
        </authorList>
    </citation>
    <scope>NUCLEOTIDE SEQUENCE [LARGE SCALE GENOMIC DNA]</scope>
    <source>
        <strain evidence="6 8">Getta Getta</strain>
    </source>
</reference>
<sequence>MRTRRSNRSKRYSEAIDYGLDDDEETNGTSTRRAAREASDDDNFVVDAEAAPAEDDDFIAPDESDVDIKDGSFLAIDSDDDANGTGNLNRKKRSYHNRRKLPPGHDANAMDPYPQESRFTQTRMHHGIFSSWIRTAFWDDFYGPDPHAAARAADMFRKWAPYEVLPCKLLDEEWALQPTPWVRDDFEALEAAIAREWYERVRKEHRGQVQRPLDELEATPYLSSIGGALKILSGPYPDQQQYSLGLNETTALSSDGLPYGSDTMETDKTADKPAGWMFDVGGLVLGMSWVPRAKTTTQILALAVSPFTDQDYDWQQEQDYVNDEMERGRIQLWEFKWEQADNGVKYPSRERPRLLQTLCFDWGRAKTMHWCPVPSAVEGHLGLLAVLCNDRQVHILDLQEPDNESSPYIKIETSMATIGSLPGLPASVTIFAWSGTNRIVTAHTDGSIALWSLHPPKCLSRHAVHSTHVYHLATGYPSNPYLVASTPVSGLTIVIDLLDPSVETTSQTNPAIVPQPDLLQWSDHLQGFVSISPSSRPLNSTVGFFHSRAFSATMRKVIDGDALLSCLAVGVQHPFVLIAFLDGTVWACNPMHRVFAPRHYPPAWKLKLFEHEHIPRMRLGADLNPPDDPCRGVSRIVQGWKPVMNKGPQALINLARNTPSARPPKKKSRAIPRLKKAKKKAEEEADPGAAGAGENGEDGGLYADPEKIILREPLSRATAMAWNPNMEFACWAAISLASGLVKVMDLGVDYLPE</sequence>
<organism evidence="6 8">
    <name type="scientific">Verticillium dahliae</name>
    <name type="common">Verticillium wilt</name>
    <dbReference type="NCBI Taxonomy" id="27337"/>
    <lineage>
        <taxon>Eukaryota</taxon>
        <taxon>Fungi</taxon>
        <taxon>Dikarya</taxon>
        <taxon>Ascomycota</taxon>
        <taxon>Pezizomycotina</taxon>
        <taxon>Sordariomycetes</taxon>
        <taxon>Hypocreomycetidae</taxon>
        <taxon>Glomerellales</taxon>
        <taxon>Plectosphaerellaceae</taxon>
        <taxon>Verticillium</taxon>
    </lineage>
</organism>
<dbReference type="InterPro" id="IPR052416">
    <property type="entry name" value="GTF3C_component"/>
</dbReference>
<feature type="compositionally biased region" description="Basic residues" evidence="4">
    <location>
        <begin position="1"/>
        <end position="10"/>
    </location>
</feature>
<comment type="caution">
    <text evidence="6">The sequence shown here is derived from an EMBL/GenBank/DDBJ whole genome shotgun (WGS) entry which is preliminary data.</text>
</comment>
<feature type="compositionally biased region" description="Acidic residues" evidence="4">
    <location>
        <begin position="52"/>
        <end position="65"/>
    </location>
</feature>
<reference evidence="5 7" key="1">
    <citation type="submission" date="2017-12" db="EMBL/GenBank/DDBJ databases">
        <title>Comparative genomics yields insights into virulence evolution of Verticillium dahliae.</title>
        <authorList>
            <person name="Fan R."/>
            <person name="Armitage A.D."/>
            <person name="Cascant-Lopez E."/>
            <person name="Sobczyk M."/>
            <person name="Cockerton H.M."/>
            <person name="Harrison R.J."/>
        </authorList>
    </citation>
    <scope>NUCLEOTIDE SEQUENCE [LARGE SCALE GENOMIC DNA]</scope>
    <source>
        <strain evidence="5 7">12008</strain>
    </source>
</reference>
<dbReference type="SUPFAM" id="SSF50978">
    <property type="entry name" value="WD40 repeat-like"/>
    <property type="match status" value="1"/>
</dbReference>
<feature type="region of interest" description="Disordered" evidence="4">
    <location>
        <begin position="656"/>
        <end position="700"/>
    </location>
</feature>
<gene>
    <name evidence="5" type="ORF">BJF96_g7600</name>
    <name evidence="6" type="ORF">VDGE_03448</name>
</gene>
<dbReference type="GO" id="GO:0000127">
    <property type="term" value="C:transcription factor TFIIIC complex"/>
    <property type="evidence" value="ECO:0007669"/>
    <property type="project" value="TreeGrafter"/>
</dbReference>
<dbReference type="InterPro" id="IPR036322">
    <property type="entry name" value="WD40_repeat_dom_sf"/>
</dbReference>